<keyword evidence="2" id="KW-0680">Restriction system</keyword>
<keyword evidence="5" id="KW-0540">Nuclease</keyword>
<evidence type="ECO:0000313" key="6">
    <source>
        <dbReference type="Proteomes" id="UP001651880"/>
    </source>
</evidence>
<dbReference type="PANTHER" id="PTHR30408">
    <property type="entry name" value="TYPE-1 RESTRICTION ENZYME ECOKI SPECIFICITY PROTEIN"/>
    <property type="match status" value="1"/>
</dbReference>
<evidence type="ECO:0000256" key="3">
    <source>
        <dbReference type="ARBA" id="ARBA00023125"/>
    </source>
</evidence>
<dbReference type="Gene3D" id="3.90.220.20">
    <property type="entry name" value="DNA methylase specificity domains"/>
    <property type="match status" value="2"/>
</dbReference>
<dbReference type="GO" id="GO:0016787">
    <property type="term" value="F:hydrolase activity"/>
    <property type="evidence" value="ECO:0007669"/>
    <property type="project" value="UniProtKB-KW"/>
</dbReference>
<dbReference type="InterPro" id="IPR000055">
    <property type="entry name" value="Restrct_endonuc_typeI_TRD"/>
</dbReference>
<evidence type="ECO:0000256" key="2">
    <source>
        <dbReference type="ARBA" id="ARBA00022747"/>
    </source>
</evidence>
<feature type="domain" description="Type I restriction modification DNA specificity" evidence="4">
    <location>
        <begin position="204"/>
        <end position="386"/>
    </location>
</feature>
<dbReference type="CDD" id="cd17522">
    <property type="entry name" value="RMtype1_S_MjaORF1531P-TRD1-CR1_like"/>
    <property type="match status" value="1"/>
</dbReference>
<dbReference type="RefSeq" id="WP_255227760.1">
    <property type="nucleotide sequence ID" value="NZ_JAJEKE010000010.1"/>
</dbReference>
<dbReference type="GO" id="GO:0004519">
    <property type="term" value="F:endonuclease activity"/>
    <property type="evidence" value="ECO:0007669"/>
    <property type="project" value="UniProtKB-KW"/>
</dbReference>
<keyword evidence="5" id="KW-0255">Endonuclease</keyword>
<dbReference type="EC" id="3.1.21.-" evidence="5"/>
<comment type="caution">
    <text evidence="5">The sequence shown here is derived from an EMBL/GenBank/DDBJ whole genome shotgun (WGS) entry which is preliminary data.</text>
</comment>
<reference evidence="5 6" key="1">
    <citation type="submission" date="2021-10" db="EMBL/GenBank/DDBJ databases">
        <title>Lutispora strain m25 sp. nov., a thermophilic, non-spore-forming bacterium isolated from a lab-scale methanogenic bioreactor digesting anaerobic sludge.</title>
        <authorList>
            <person name="El Houari A."/>
            <person name="Mcdonald J."/>
        </authorList>
    </citation>
    <scope>NUCLEOTIDE SEQUENCE [LARGE SCALE GENOMIC DNA]</scope>
    <source>
        <strain evidence="6">m25</strain>
    </source>
</reference>
<name>A0ABT1NIX0_9FIRM</name>
<gene>
    <name evidence="5" type="ORF">LJD61_11860</name>
</gene>
<comment type="similarity">
    <text evidence="1">Belongs to the type-I restriction system S methylase family.</text>
</comment>
<sequence length="402" mass="46110">MSKWKLVKLGEVCEFIRNGASIKQGKNRNGYPITRIETISNCIVDRNKMGYAGIGELGKYKEYVLNSGDILMSHINSEKHLGKVAYYENRNEETIIHGMNLLCLRLKQQKVRYKYVFYFLNSSFFRRQIPNITKKSVNQASFTVTALKELIMILPPLDIQKHIANTLDKTQEIIDGHKKQLEELDNLIKATFYDMFGDPVTNEKGWKIYKLKNIINGTPQNGLYKPASEYVNDGTGIPILRIDAFYNGKITNISKLKRLNCIAEEIDKYKLKENDIVINRVNSIEYLGKSALIKGLGEDTVFESNMMRFSVDDTIINVNFLIEQLCSTYIYMQVLGHAKKSVNQASINQKDVQDLDIIVPPLDLQNKFAKIITNIEQQKSLVKQSITESQNLFNGLMSKYFD</sequence>
<accession>A0ABT1NIX0</accession>
<proteinExistence type="inferred from homology"/>
<dbReference type="Proteomes" id="UP001651880">
    <property type="component" value="Unassembled WGS sequence"/>
</dbReference>
<dbReference type="SUPFAM" id="SSF116734">
    <property type="entry name" value="DNA methylase specificity domain"/>
    <property type="match status" value="2"/>
</dbReference>
<evidence type="ECO:0000256" key="1">
    <source>
        <dbReference type="ARBA" id="ARBA00010923"/>
    </source>
</evidence>
<feature type="domain" description="Type I restriction modification DNA specificity" evidence="4">
    <location>
        <begin position="1"/>
        <end position="184"/>
    </location>
</feature>
<dbReference type="CDD" id="cd17517">
    <property type="entry name" value="RMtype1_S_EcoKI_StySPI-TRD2-CR2_like"/>
    <property type="match status" value="1"/>
</dbReference>
<keyword evidence="5" id="KW-0378">Hydrolase</keyword>
<keyword evidence="6" id="KW-1185">Reference proteome</keyword>
<evidence type="ECO:0000259" key="4">
    <source>
        <dbReference type="Pfam" id="PF01420"/>
    </source>
</evidence>
<dbReference type="Pfam" id="PF01420">
    <property type="entry name" value="Methylase_S"/>
    <property type="match status" value="2"/>
</dbReference>
<keyword evidence="3" id="KW-0238">DNA-binding</keyword>
<protein>
    <submittedName>
        <fullName evidence="5">Restriction endonuclease subunit S</fullName>
        <ecNumber evidence="5">3.1.21.-</ecNumber>
    </submittedName>
</protein>
<evidence type="ECO:0000313" key="5">
    <source>
        <dbReference type="EMBL" id="MCQ1530241.1"/>
    </source>
</evidence>
<dbReference type="EMBL" id="JAJEKE010000010">
    <property type="protein sequence ID" value="MCQ1530241.1"/>
    <property type="molecule type" value="Genomic_DNA"/>
</dbReference>
<dbReference type="InterPro" id="IPR044946">
    <property type="entry name" value="Restrct_endonuc_typeI_TRD_sf"/>
</dbReference>
<dbReference type="PANTHER" id="PTHR30408:SF12">
    <property type="entry name" value="TYPE I RESTRICTION ENZYME MJAVIII SPECIFICITY SUBUNIT"/>
    <property type="match status" value="1"/>
</dbReference>
<organism evidence="5 6">
    <name type="scientific">Lutispora saccharofermentans</name>
    <dbReference type="NCBI Taxonomy" id="3024236"/>
    <lineage>
        <taxon>Bacteria</taxon>
        <taxon>Bacillati</taxon>
        <taxon>Bacillota</taxon>
        <taxon>Clostridia</taxon>
        <taxon>Lutisporales</taxon>
        <taxon>Lutisporaceae</taxon>
        <taxon>Lutispora</taxon>
    </lineage>
</organism>
<dbReference type="InterPro" id="IPR052021">
    <property type="entry name" value="Type-I_RS_S_subunit"/>
</dbReference>